<dbReference type="AlphaFoldDB" id="A0A443NKN8"/>
<sequence length="74" mass="8007">MSSSSSGMLNGNPVSFAKRVECKTVVRNAVFLLPLISVAPFLQLKCRDPNPKISRAQDLIALSQNPDLGVSTFM</sequence>
<name>A0A443NKN8_9MAGN</name>
<keyword evidence="2" id="KW-1185">Reference proteome</keyword>
<accession>A0A443NKN8</accession>
<dbReference type="EMBL" id="QPKB01000003">
    <property type="protein sequence ID" value="RWR79073.1"/>
    <property type="molecule type" value="Genomic_DNA"/>
</dbReference>
<evidence type="ECO:0000313" key="1">
    <source>
        <dbReference type="EMBL" id="RWR79073.1"/>
    </source>
</evidence>
<comment type="caution">
    <text evidence="1">The sequence shown here is derived from an EMBL/GenBank/DDBJ whole genome shotgun (WGS) entry which is preliminary data.</text>
</comment>
<evidence type="ECO:0000313" key="2">
    <source>
        <dbReference type="Proteomes" id="UP000283530"/>
    </source>
</evidence>
<dbReference type="Proteomes" id="UP000283530">
    <property type="component" value="Unassembled WGS sequence"/>
</dbReference>
<proteinExistence type="predicted"/>
<reference evidence="1 2" key="1">
    <citation type="journal article" date="2019" name="Nat. Plants">
        <title>Stout camphor tree genome fills gaps in understanding of flowering plant genome evolution.</title>
        <authorList>
            <person name="Chaw S.M."/>
            <person name="Liu Y.C."/>
            <person name="Wu Y.W."/>
            <person name="Wang H.Y."/>
            <person name="Lin C.I."/>
            <person name="Wu C.S."/>
            <person name="Ke H.M."/>
            <person name="Chang L.Y."/>
            <person name="Hsu C.Y."/>
            <person name="Yang H.T."/>
            <person name="Sudianto E."/>
            <person name="Hsu M.H."/>
            <person name="Wu K.P."/>
            <person name="Wang L.N."/>
            <person name="Leebens-Mack J.H."/>
            <person name="Tsai I.J."/>
        </authorList>
    </citation>
    <scope>NUCLEOTIDE SEQUENCE [LARGE SCALE GENOMIC DNA]</scope>
    <source>
        <strain evidence="2">cv. Chaw 1501</strain>
        <tissue evidence="1">Young leaves</tissue>
    </source>
</reference>
<organism evidence="1 2">
    <name type="scientific">Cinnamomum micranthum f. kanehirae</name>
    <dbReference type="NCBI Taxonomy" id="337451"/>
    <lineage>
        <taxon>Eukaryota</taxon>
        <taxon>Viridiplantae</taxon>
        <taxon>Streptophyta</taxon>
        <taxon>Embryophyta</taxon>
        <taxon>Tracheophyta</taxon>
        <taxon>Spermatophyta</taxon>
        <taxon>Magnoliopsida</taxon>
        <taxon>Magnoliidae</taxon>
        <taxon>Laurales</taxon>
        <taxon>Lauraceae</taxon>
        <taxon>Cinnamomum</taxon>
    </lineage>
</organism>
<gene>
    <name evidence="1" type="ORF">CKAN_00763000</name>
</gene>
<protein>
    <submittedName>
        <fullName evidence="1">Uncharacterized protein</fullName>
    </submittedName>
</protein>